<dbReference type="PANTHER" id="PTHR46331">
    <property type="entry name" value="VALACYCLOVIR HYDROLASE"/>
    <property type="match status" value="1"/>
</dbReference>
<feature type="domain" description="AB hydrolase-1" evidence="1">
    <location>
        <begin position="65"/>
        <end position="302"/>
    </location>
</feature>
<reference evidence="3" key="3">
    <citation type="submission" date="2025-08" db="UniProtKB">
        <authorList>
            <consortium name="RefSeq"/>
        </authorList>
    </citation>
    <scope>IDENTIFICATION</scope>
    <source>
        <strain evidence="3">CBS 342.82</strain>
    </source>
</reference>
<name>A0A6J3MCS9_9PEZI</name>
<proteinExistence type="predicted"/>
<reference evidence="3" key="1">
    <citation type="submission" date="2020-01" db="EMBL/GenBank/DDBJ databases">
        <authorList>
            <consortium name="DOE Joint Genome Institute"/>
            <person name="Haridas S."/>
            <person name="Albert R."/>
            <person name="Binder M."/>
            <person name="Bloem J."/>
            <person name="Labutti K."/>
            <person name="Salamov A."/>
            <person name="Andreopoulos B."/>
            <person name="Baker S.E."/>
            <person name="Barry K."/>
            <person name="Bills G."/>
            <person name="Bluhm B.H."/>
            <person name="Cannon C."/>
            <person name="Castanera R."/>
            <person name="Culley D.E."/>
            <person name="Daum C."/>
            <person name="Ezra D."/>
            <person name="Gonzalez J.B."/>
            <person name="Henrissat B."/>
            <person name="Kuo A."/>
            <person name="Liang C."/>
            <person name="Lipzen A."/>
            <person name="Lutzoni F."/>
            <person name="Magnuson J."/>
            <person name="Mondo S."/>
            <person name="Nolan M."/>
            <person name="Ohm R."/>
            <person name="Pangilinan J."/>
            <person name="Park H.-J."/>
            <person name="Ramirez L."/>
            <person name="Alfaro M."/>
            <person name="Sun H."/>
            <person name="Tritt A."/>
            <person name="Yoshinaga Y."/>
            <person name="Zwiers L.-H."/>
            <person name="Turgeon B.G."/>
            <person name="Goodwin S.B."/>
            <person name="Spatafora J.W."/>
            <person name="Crous P.W."/>
            <person name="Grigoriev I.V."/>
        </authorList>
    </citation>
    <scope>NUCLEOTIDE SEQUENCE</scope>
    <source>
        <strain evidence="3">CBS 342.82</strain>
    </source>
</reference>
<keyword evidence="2" id="KW-1185">Reference proteome</keyword>
<dbReference type="Gene3D" id="3.40.50.1820">
    <property type="entry name" value="alpha/beta hydrolase"/>
    <property type="match status" value="1"/>
</dbReference>
<dbReference type="InterPro" id="IPR029058">
    <property type="entry name" value="AB_hydrolase_fold"/>
</dbReference>
<dbReference type="SUPFAM" id="SSF53474">
    <property type="entry name" value="alpha/beta-Hydrolases"/>
    <property type="match status" value="1"/>
</dbReference>
<organism evidence="3">
    <name type="scientific">Dissoconium aciculare CBS 342.82</name>
    <dbReference type="NCBI Taxonomy" id="1314786"/>
    <lineage>
        <taxon>Eukaryota</taxon>
        <taxon>Fungi</taxon>
        <taxon>Dikarya</taxon>
        <taxon>Ascomycota</taxon>
        <taxon>Pezizomycotina</taxon>
        <taxon>Dothideomycetes</taxon>
        <taxon>Dothideomycetidae</taxon>
        <taxon>Mycosphaerellales</taxon>
        <taxon>Dissoconiaceae</taxon>
        <taxon>Dissoconium</taxon>
    </lineage>
</organism>
<dbReference type="InterPro" id="IPR000073">
    <property type="entry name" value="AB_hydrolase_1"/>
</dbReference>
<dbReference type="RefSeq" id="XP_033461678.1">
    <property type="nucleotide sequence ID" value="XM_033604565.1"/>
</dbReference>
<dbReference type="PANTHER" id="PTHR46331:SF2">
    <property type="entry name" value="VALACYCLOVIR HYDROLASE"/>
    <property type="match status" value="1"/>
</dbReference>
<dbReference type="GeneID" id="54362365"/>
<gene>
    <name evidence="3" type="ORF">K489DRAFT_379077</name>
</gene>
<accession>A0A6J3MCS9</accession>
<evidence type="ECO:0000313" key="3">
    <source>
        <dbReference type="RefSeq" id="XP_033461678.1"/>
    </source>
</evidence>
<protein>
    <submittedName>
        <fullName evidence="3">Abhydrolase</fullName>
    </submittedName>
</protein>
<dbReference type="GO" id="GO:0017171">
    <property type="term" value="F:serine hydrolase activity"/>
    <property type="evidence" value="ECO:0007669"/>
    <property type="project" value="TreeGrafter"/>
</dbReference>
<dbReference type="Pfam" id="PF00561">
    <property type="entry name" value="Abhydrolase_1"/>
    <property type="match status" value="1"/>
</dbReference>
<evidence type="ECO:0000313" key="2">
    <source>
        <dbReference type="Proteomes" id="UP000504637"/>
    </source>
</evidence>
<sequence length="326" mass="36707">MDLPLHAECRSRYGPLVFICELRFVVLHHTPGESLTPVFRSSSSIMPELDVPGATLHYETQGAGPVLLCISGASGSHEIYKPIARYLKDKFTVVMYDRRGFSQSYLTGAQDYDQRVERDADDAAALIQHLSPDEPATVLANSSGAIVSLKLLQRHEDEIRFLVCHEPPAFSFLPDRDELERTQDGIYQLYRKGGTFPALAEFAKMIDTPEQELPLFMKAFDPRSGPNVFANVQYWFERELPYYPLTKYASRDFQPLRHKLLLANGADTRTHTFQYRANATLAQDLGQELVIVAGAHIGFATHAKQFAVDMVEALKERDGFYETLSG</sequence>
<dbReference type="OrthoDB" id="408373at2759"/>
<evidence type="ECO:0000259" key="1">
    <source>
        <dbReference type="Pfam" id="PF00561"/>
    </source>
</evidence>
<reference evidence="3" key="2">
    <citation type="submission" date="2020-04" db="EMBL/GenBank/DDBJ databases">
        <authorList>
            <consortium name="NCBI Genome Project"/>
        </authorList>
    </citation>
    <scope>NUCLEOTIDE SEQUENCE</scope>
    <source>
        <strain evidence="3">CBS 342.82</strain>
    </source>
</reference>
<dbReference type="AlphaFoldDB" id="A0A6J3MCS9"/>
<dbReference type="Proteomes" id="UP000504637">
    <property type="component" value="Unplaced"/>
</dbReference>